<comment type="pathway">
    <text evidence="2">Protein modification; protein glycosylation.</text>
</comment>
<comment type="caution">
    <text evidence="9">Lacks conserved residue(s) required for the propagation of feature annotation.</text>
</comment>
<feature type="transmembrane region" description="Helical" evidence="9">
    <location>
        <begin position="164"/>
        <end position="186"/>
    </location>
</feature>
<evidence type="ECO:0000256" key="10">
    <source>
        <dbReference type="SAM" id="MobiDB-lite"/>
    </source>
</evidence>
<dbReference type="PANTHER" id="PTHR13117">
    <property type="entry name" value="ENDOPLASMIC RETICULUM MULTISPAN TRANSMEMBRANE PROTEIN-RELATED"/>
    <property type="match status" value="1"/>
</dbReference>
<reference evidence="11" key="1">
    <citation type="submission" date="2019-08" db="EMBL/GenBank/DDBJ databases">
        <title>The improved chromosome-level genome for the pearl oyster Pinctada fucata martensii using PacBio sequencing and Hi-C.</title>
        <authorList>
            <person name="Zheng Z."/>
        </authorList>
    </citation>
    <scope>NUCLEOTIDE SEQUENCE</scope>
    <source>
        <strain evidence="11">ZZ-2019</strain>
        <tissue evidence="11">Adductor muscle</tissue>
    </source>
</reference>
<evidence type="ECO:0000256" key="9">
    <source>
        <dbReference type="RuleBase" id="RU365067"/>
    </source>
</evidence>
<accession>A0AA88YLP4</accession>
<organism evidence="11 12">
    <name type="scientific">Pinctada imbricata</name>
    <name type="common">Atlantic pearl-oyster</name>
    <name type="synonym">Pinctada martensii</name>
    <dbReference type="NCBI Taxonomy" id="66713"/>
    <lineage>
        <taxon>Eukaryota</taxon>
        <taxon>Metazoa</taxon>
        <taxon>Spiralia</taxon>
        <taxon>Lophotrochozoa</taxon>
        <taxon>Mollusca</taxon>
        <taxon>Bivalvia</taxon>
        <taxon>Autobranchia</taxon>
        <taxon>Pteriomorphia</taxon>
        <taxon>Pterioida</taxon>
        <taxon>Pterioidea</taxon>
        <taxon>Pteriidae</taxon>
        <taxon>Pinctada</taxon>
    </lineage>
</organism>
<comment type="function">
    <text evidence="8 9">Intramembrane glycolipid transporter that operates in the biosynthetic pathway of dolichol-linked oligosaccharides, the glycan precursors employed in protein asparagine (N)-glycosylation. The sequential addition of sugars to dolichol pyrophosphate produces dolichol-linked oligosaccharides containing fourteen sugars, including two GlcNAcs, nine mannoses and three glucoses. Once assembled, the oligosaccharide is transferred from the lipid to nascent proteins by oligosaccharyltransferases. The assembly of dolichol-linked oligosaccharides begins on the cytosolic side of the endoplasmic reticulum membrane and finishes in its lumen. RFT1 could mediate the translocation of the cytosolically oriented intermediate DolPP-GlcNAc2Man5, produced by ALG11, into the ER lumen where dolichol-linked oligosaccharides assembly continues. However, the intramembrane lipid transporter activity could not be confirmed in vitro.</text>
</comment>
<dbReference type="AlphaFoldDB" id="A0AA88YLP4"/>
<protein>
    <recommendedName>
        <fullName evidence="9">Protein RFT1 homolog</fullName>
    </recommendedName>
</protein>
<evidence type="ECO:0000313" key="12">
    <source>
        <dbReference type="Proteomes" id="UP001186944"/>
    </source>
</evidence>
<dbReference type="Pfam" id="PF04506">
    <property type="entry name" value="Rft-1"/>
    <property type="match status" value="1"/>
</dbReference>
<gene>
    <name evidence="11" type="ORF">FSP39_018642</name>
</gene>
<evidence type="ECO:0000256" key="5">
    <source>
        <dbReference type="ARBA" id="ARBA00022824"/>
    </source>
</evidence>
<dbReference type="GO" id="GO:0005789">
    <property type="term" value="C:endoplasmic reticulum membrane"/>
    <property type="evidence" value="ECO:0007669"/>
    <property type="project" value="UniProtKB-SubCell"/>
</dbReference>
<feature type="transmembrane region" description="Helical" evidence="9">
    <location>
        <begin position="372"/>
        <end position="396"/>
    </location>
</feature>
<feature type="transmembrane region" description="Helical" evidence="9">
    <location>
        <begin position="223"/>
        <end position="244"/>
    </location>
</feature>
<feature type="transmembrane region" description="Helical" evidence="9">
    <location>
        <begin position="535"/>
        <end position="559"/>
    </location>
</feature>
<feature type="transmembrane region" description="Helical" evidence="9">
    <location>
        <begin position="449"/>
        <end position="474"/>
    </location>
</feature>
<keyword evidence="5" id="KW-0256">Endoplasmic reticulum</keyword>
<evidence type="ECO:0000256" key="2">
    <source>
        <dbReference type="ARBA" id="ARBA00004922"/>
    </source>
</evidence>
<dbReference type="Proteomes" id="UP001186944">
    <property type="component" value="Unassembled WGS sequence"/>
</dbReference>
<evidence type="ECO:0000256" key="3">
    <source>
        <dbReference type="ARBA" id="ARBA00010288"/>
    </source>
</evidence>
<name>A0AA88YLP4_PINIB</name>
<evidence type="ECO:0000256" key="4">
    <source>
        <dbReference type="ARBA" id="ARBA00022692"/>
    </source>
</evidence>
<feature type="compositionally biased region" description="Basic and acidic residues" evidence="10">
    <location>
        <begin position="34"/>
        <end position="43"/>
    </location>
</feature>
<feature type="transmembrane region" description="Helical" evidence="9">
    <location>
        <begin position="198"/>
        <end position="217"/>
    </location>
</feature>
<evidence type="ECO:0000256" key="8">
    <source>
        <dbReference type="ARBA" id="ARBA00045912"/>
    </source>
</evidence>
<dbReference type="InterPro" id="IPR007594">
    <property type="entry name" value="RFT1"/>
</dbReference>
<evidence type="ECO:0000256" key="7">
    <source>
        <dbReference type="ARBA" id="ARBA00023136"/>
    </source>
</evidence>
<feature type="region of interest" description="Disordered" evidence="10">
    <location>
        <begin position="17"/>
        <end position="43"/>
    </location>
</feature>
<keyword evidence="6 9" id="KW-1133">Transmembrane helix</keyword>
<dbReference type="GO" id="GO:0034203">
    <property type="term" value="P:glycolipid translocation"/>
    <property type="evidence" value="ECO:0007669"/>
    <property type="project" value="TreeGrafter"/>
</dbReference>
<feature type="transmembrane region" description="Helical" evidence="9">
    <location>
        <begin position="505"/>
        <end position="523"/>
    </location>
</feature>
<evidence type="ECO:0000256" key="6">
    <source>
        <dbReference type="ARBA" id="ARBA00022989"/>
    </source>
</evidence>
<sequence length="588" mass="66555">METSTLKADKEVVDSHLKKRLVDNPEDLTSLPPRKKDAQLGDGHQQKNRELLLGSAKSATYNILLQLCLRLMSFFLNAVVLHHVSTDLLGVVNVRLLLLYSTTLFISTEGFDQACLSKLENKDWRQIINLSWCTVPVSCLVSGVLSTVWIFFLEAPDPHEIPHYYLGVVSYAASTIITCIARPHFIVGQAFLWVKLRVSAVAVSELVRVVITVVLVLKFPWLGIVSFSIAQIIHSLIYTAIYYVTFFINIDGKEENLIFTEIRDFFPQKPKNKPWLNREQTVLAKNFFASAIFKQILTEGEKYVMTVFGVLNFSDQGIYEVINNLGSLVPRFVFKPIEESGYVLFSQSLKRGQRLQDNTKEAVEMTTKVLTLLIRTVTLIGCIILVFGQSYSYLFLDWYGGKKISAGPGPLLLKWYSVYVLFLAVNGVTECYYLATMGNEEISSYNKKLLVFSGVLLASTLALTRMFGSVGFIIANCINMGTRICHSMWYIEQCYKTSHHSPVRSLVMSKAVILSLVLSYCITQASEKYFCCSYGFLYQLVHVGIGAICFFSVLLVIWLKEPGIWVYVLEQYKAHKRTSPKNEGMKKE</sequence>
<comment type="similarity">
    <text evidence="3 9">Belongs to the RFT1 family.</text>
</comment>
<keyword evidence="7 9" id="KW-0472">Membrane</keyword>
<proteinExistence type="inferred from homology"/>
<dbReference type="EMBL" id="VSWD01000005">
    <property type="protein sequence ID" value="KAK3103347.1"/>
    <property type="molecule type" value="Genomic_DNA"/>
</dbReference>
<comment type="caution">
    <text evidence="11">The sequence shown here is derived from an EMBL/GenBank/DDBJ whole genome shotgun (WGS) entry which is preliminary data.</text>
</comment>
<keyword evidence="4 9" id="KW-0812">Transmembrane</keyword>
<evidence type="ECO:0000256" key="1">
    <source>
        <dbReference type="ARBA" id="ARBA00004477"/>
    </source>
</evidence>
<dbReference type="GO" id="GO:0006488">
    <property type="term" value="P:dolichol-linked oligosaccharide biosynthetic process"/>
    <property type="evidence" value="ECO:0007669"/>
    <property type="project" value="InterPro"/>
</dbReference>
<feature type="transmembrane region" description="Helical" evidence="9">
    <location>
        <begin position="416"/>
        <end position="437"/>
    </location>
</feature>
<keyword evidence="12" id="KW-1185">Reference proteome</keyword>
<dbReference type="PANTHER" id="PTHR13117:SF5">
    <property type="entry name" value="PROTEIN RFT1 HOMOLOG"/>
    <property type="match status" value="1"/>
</dbReference>
<evidence type="ECO:0000313" key="11">
    <source>
        <dbReference type="EMBL" id="KAK3103347.1"/>
    </source>
</evidence>
<comment type="subcellular location">
    <subcellularLocation>
        <location evidence="1 9">Endoplasmic reticulum membrane</location>
        <topology evidence="1 9">Multi-pass membrane protein</topology>
    </subcellularLocation>
</comment>
<feature type="transmembrane region" description="Helical" evidence="9">
    <location>
        <begin position="127"/>
        <end position="152"/>
    </location>
</feature>